<keyword evidence="1" id="KW-0479">Metal-binding</keyword>
<reference evidence="5 6" key="1">
    <citation type="submission" date="2024-06" db="EMBL/GenBank/DDBJ databases">
        <title>A chromosome-level genome assembly of beet webworm, Loxostege sticticalis.</title>
        <authorList>
            <person name="Zhang Y."/>
        </authorList>
    </citation>
    <scope>NUCLEOTIDE SEQUENCE [LARGE SCALE GENOMIC DNA]</scope>
    <source>
        <strain evidence="5">AQ028</strain>
        <tissue evidence="5">Male pupae</tissue>
    </source>
</reference>
<evidence type="ECO:0000256" key="1">
    <source>
        <dbReference type="ARBA" id="ARBA00022723"/>
    </source>
</evidence>
<proteinExistence type="predicted"/>
<name>A0ABD0T1V2_LOXSC</name>
<dbReference type="EMBL" id="JBEDNZ010000011">
    <property type="protein sequence ID" value="KAL0831905.1"/>
    <property type="molecule type" value="Genomic_DNA"/>
</dbReference>
<dbReference type="AlphaFoldDB" id="A0ABD0T1V2"/>
<dbReference type="GO" id="GO:0008270">
    <property type="term" value="F:zinc ion binding"/>
    <property type="evidence" value="ECO:0007669"/>
    <property type="project" value="UniProtKB-KW"/>
</dbReference>
<evidence type="ECO:0000313" key="5">
    <source>
        <dbReference type="EMBL" id="KAL0831905.1"/>
    </source>
</evidence>
<comment type="caution">
    <text evidence="5">The sequence shown here is derived from an EMBL/GenBank/DDBJ whole genome shotgun (WGS) entry which is preliminary data.</text>
</comment>
<feature type="domain" description="FLYWCH-type" evidence="4">
    <location>
        <begin position="74"/>
        <end position="131"/>
    </location>
</feature>
<organism evidence="5 6">
    <name type="scientific">Loxostege sticticalis</name>
    <name type="common">Beet webworm moth</name>
    <dbReference type="NCBI Taxonomy" id="481309"/>
    <lineage>
        <taxon>Eukaryota</taxon>
        <taxon>Metazoa</taxon>
        <taxon>Ecdysozoa</taxon>
        <taxon>Arthropoda</taxon>
        <taxon>Hexapoda</taxon>
        <taxon>Insecta</taxon>
        <taxon>Pterygota</taxon>
        <taxon>Neoptera</taxon>
        <taxon>Endopterygota</taxon>
        <taxon>Lepidoptera</taxon>
        <taxon>Glossata</taxon>
        <taxon>Ditrysia</taxon>
        <taxon>Pyraloidea</taxon>
        <taxon>Crambidae</taxon>
        <taxon>Pyraustinae</taxon>
        <taxon>Loxostege</taxon>
    </lineage>
</organism>
<protein>
    <recommendedName>
        <fullName evidence="4">FLYWCH-type domain-containing protein</fullName>
    </recommendedName>
</protein>
<evidence type="ECO:0000313" key="6">
    <source>
        <dbReference type="Proteomes" id="UP001549921"/>
    </source>
</evidence>
<accession>A0ABD0T1V2</accession>
<dbReference type="Proteomes" id="UP001549921">
    <property type="component" value="Unassembled WGS sequence"/>
</dbReference>
<dbReference type="InterPro" id="IPR007588">
    <property type="entry name" value="Znf_FLYWCH"/>
</dbReference>
<dbReference type="Gene3D" id="2.20.25.240">
    <property type="match status" value="2"/>
</dbReference>
<keyword evidence="2" id="KW-0863">Zinc-finger</keyword>
<evidence type="ECO:0000259" key="4">
    <source>
        <dbReference type="Pfam" id="PF04500"/>
    </source>
</evidence>
<gene>
    <name evidence="5" type="ORF">ABMA28_001424</name>
</gene>
<evidence type="ECO:0000256" key="2">
    <source>
        <dbReference type="ARBA" id="ARBA00022771"/>
    </source>
</evidence>
<evidence type="ECO:0000256" key="3">
    <source>
        <dbReference type="ARBA" id="ARBA00022833"/>
    </source>
</evidence>
<dbReference type="Pfam" id="PF04500">
    <property type="entry name" value="FLYWCH"/>
    <property type="match status" value="1"/>
</dbReference>
<sequence>MLNDFTFRKQTSKGKFWVCTSKFFSRCEAKVRLEDPNTVVPYNLSHNHPPPSYHVTKEGRYVKILFSGIQFKMINSSRGGFLLMLDGFTFNKQASKGKFWVCTSKGTSRCEAKVRLEDPTTVVPYNLTHNHRPPSYHVTKEGRYVKV</sequence>
<keyword evidence="3" id="KW-0862">Zinc</keyword>